<organism evidence="1 2">
    <name type="scientific">Pleurodeles waltl</name>
    <name type="common">Iberian ribbed newt</name>
    <dbReference type="NCBI Taxonomy" id="8319"/>
    <lineage>
        <taxon>Eukaryota</taxon>
        <taxon>Metazoa</taxon>
        <taxon>Chordata</taxon>
        <taxon>Craniata</taxon>
        <taxon>Vertebrata</taxon>
        <taxon>Euteleostomi</taxon>
        <taxon>Amphibia</taxon>
        <taxon>Batrachia</taxon>
        <taxon>Caudata</taxon>
        <taxon>Salamandroidea</taxon>
        <taxon>Salamandridae</taxon>
        <taxon>Pleurodelinae</taxon>
        <taxon>Pleurodeles</taxon>
    </lineage>
</organism>
<keyword evidence="2" id="KW-1185">Reference proteome</keyword>
<name>A0AAV7VYC6_PLEWA</name>
<dbReference type="Proteomes" id="UP001066276">
    <property type="component" value="Chromosome 1_2"/>
</dbReference>
<dbReference type="AlphaFoldDB" id="A0AAV7VYC6"/>
<evidence type="ECO:0000313" key="1">
    <source>
        <dbReference type="EMBL" id="KAJ1206690.1"/>
    </source>
</evidence>
<proteinExistence type="predicted"/>
<dbReference type="EMBL" id="JANPWB010000002">
    <property type="protein sequence ID" value="KAJ1206690.1"/>
    <property type="molecule type" value="Genomic_DNA"/>
</dbReference>
<accession>A0AAV7VYC6</accession>
<reference evidence="1" key="1">
    <citation type="journal article" date="2022" name="bioRxiv">
        <title>Sequencing and chromosome-scale assembly of the giantPleurodeles waltlgenome.</title>
        <authorList>
            <person name="Brown T."/>
            <person name="Elewa A."/>
            <person name="Iarovenko S."/>
            <person name="Subramanian E."/>
            <person name="Araus A.J."/>
            <person name="Petzold A."/>
            <person name="Susuki M."/>
            <person name="Suzuki K.-i.T."/>
            <person name="Hayashi T."/>
            <person name="Toyoda A."/>
            <person name="Oliveira C."/>
            <person name="Osipova E."/>
            <person name="Leigh N.D."/>
            <person name="Simon A."/>
            <person name="Yun M.H."/>
        </authorList>
    </citation>
    <scope>NUCLEOTIDE SEQUENCE</scope>
    <source>
        <strain evidence="1">20211129_DDA</strain>
        <tissue evidence="1">Liver</tissue>
    </source>
</reference>
<evidence type="ECO:0000313" key="2">
    <source>
        <dbReference type="Proteomes" id="UP001066276"/>
    </source>
</evidence>
<gene>
    <name evidence="1" type="ORF">NDU88_002091</name>
</gene>
<sequence>MKLTLLRNSNRCIKKPVIKEMRRKLTGQYAITCLGDFLSPADFVGPLLSAASESSLRTGFKIPFRQWILFRSRRKPFTRTSNAGQHVGIVFASPLRQICSDLHAGLSKII</sequence>
<protein>
    <submittedName>
        <fullName evidence="1">Uncharacterized protein</fullName>
    </submittedName>
</protein>
<comment type="caution">
    <text evidence="1">The sequence shown here is derived from an EMBL/GenBank/DDBJ whole genome shotgun (WGS) entry which is preliminary data.</text>
</comment>